<evidence type="ECO:0000256" key="4">
    <source>
        <dbReference type="RuleBase" id="RU000535"/>
    </source>
</evidence>
<evidence type="ECO:0000313" key="5">
    <source>
        <dbReference type="EMBL" id="QEG37936.1"/>
    </source>
</evidence>
<accession>A0A5B9QLQ8</accession>
<dbReference type="GO" id="GO:0051087">
    <property type="term" value="F:protein-folding chaperone binding"/>
    <property type="evidence" value="ECO:0007669"/>
    <property type="project" value="TreeGrafter"/>
</dbReference>
<dbReference type="KEGG" id="bgok:Pr1d_52840"/>
<dbReference type="OrthoDB" id="9806791at2"/>
<comment type="similarity">
    <text evidence="1 3 4">Belongs to the GroES chaperonin family.</text>
</comment>
<evidence type="ECO:0000256" key="1">
    <source>
        <dbReference type="ARBA" id="ARBA00006975"/>
    </source>
</evidence>
<dbReference type="SUPFAM" id="SSF50129">
    <property type="entry name" value="GroES-like"/>
    <property type="match status" value="1"/>
</dbReference>
<comment type="subunit">
    <text evidence="3">Heptamer of 7 subunits arranged in a ring. Interacts with the chaperonin GroEL.</text>
</comment>
<dbReference type="Pfam" id="PF00166">
    <property type="entry name" value="Cpn10"/>
    <property type="match status" value="1"/>
</dbReference>
<reference evidence="5 6" key="1">
    <citation type="submission" date="2019-08" db="EMBL/GenBank/DDBJ databases">
        <title>Deep-cultivation of Planctomycetes and their phenomic and genomic characterization uncovers novel biology.</title>
        <authorList>
            <person name="Wiegand S."/>
            <person name="Jogler M."/>
            <person name="Boedeker C."/>
            <person name="Pinto D."/>
            <person name="Vollmers J."/>
            <person name="Rivas-Marin E."/>
            <person name="Kohn T."/>
            <person name="Peeters S.H."/>
            <person name="Heuer A."/>
            <person name="Rast P."/>
            <person name="Oberbeckmann S."/>
            <person name="Bunk B."/>
            <person name="Jeske O."/>
            <person name="Meyerdierks A."/>
            <person name="Storesund J.E."/>
            <person name="Kallscheuer N."/>
            <person name="Luecker S."/>
            <person name="Lage O.M."/>
            <person name="Pohl T."/>
            <person name="Merkel B.J."/>
            <person name="Hornburger P."/>
            <person name="Mueller R.-W."/>
            <person name="Bruemmer F."/>
            <person name="Labrenz M."/>
            <person name="Spormann A.M."/>
            <person name="Op den Camp H."/>
            <person name="Overmann J."/>
            <person name="Amann R."/>
            <person name="Jetten M.S.M."/>
            <person name="Mascher T."/>
            <person name="Medema M.H."/>
            <person name="Devos D.P."/>
            <person name="Kaster A.-K."/>
            <person name="Ovreas L."/>
            <person name="Rohde M."/>
            <person name="Galperin M.Y."/>
            <person name="Jogler C."/>
        </authorList>
    </citation>
    <scope>NUCLEOTIDE SEQUENCE [LARGE SCALE GENOMIC DNA]</scope>
    <source>
        <strain evidence="5 6">Pr1d</strain>
    </source>
</reference>
<dbReference type="PANTHER" id="PTHR10772:SF58">
    <property type="entry name" value="CO-CHAPERONIN GROES"/>
    <property type="match status" value="1"/>
</dbReference>
<proteinExistence type="inferred from homology"/>
<dbReference type="Proteomes" id="UP000323917">
    <property type="component" value="Chromosome"/>
</dbReference>
<sequence>MNVVPIGDNLVVKRLNAEETTAGGIVLPDAAREKPQQGRVLSVGDGRMLPNGKRSAPEMKEGDRVVFGNYAGNEVAIDGESLLFLRTSDVLAILR</sequence>
<comment type="subcellular location">
    <subcellularLocation>
        <location evidence="3">Cytoplasm</location>
    </subcellularLocation>
</comment>
<dbReference type="GO" id="GO:0044183">
    <property type="term" value="F:protein folding chaperone"/>
    <property type="evidence" value="ECO:0007669"/>
    <property type="project" value="InterPro"/>
</dbReference>
<keyword evidence="2 3" id="KW-0143">Chaperone</keyword>
<keyword evidence="3" id="KW-0963">Cytoplasm</keyword>
<gene>
    <name evidence="5" type="primary">groS_3</name>
    <name evidence="3" type="synonym">groES</name>
    <name evidence="3" type="synonym">groS</name>
    <name evidence="5" type="ORF">Pr1d_52840</name>
</gene>
<comment type="function">
    <text evidence="3 4">Together with the chaperonin GroEL, plays an essential role in assisting protein folding. The GroEL-GroES system forms a nano-cage that allows encapsulation of the non-native substrate proteins and provides a physical environment optimized to promote and accelerate protein folding. GroES binds to the apical surface of the GroEL ring, thereby capping the opening of the GroEL channel.</text>
</comment>
<dbReference type="InterPro" id="IPR037124">
    <property type="entry name" value="Chaperonin_GroES_sf"/>
</dbReference>
<evidence type="ECO:0000256" key="2">
    <source>
        <dbReference type="ARBA" id="ARBA00023186"/>
    </source>
</evidence>
<dbReference type="AlphaFoldDB" id="A0A5B9QLQ8"/>
<dbReference type="InterPro" id="IPR020818">
    <property type="entry name" value="Chaperonin_GroES"/>
</dbReference>
<dbReference type="GO" id="GO:0005737">
    <property type="term" value="C:cytoplasm"/>
    <property type="evidence" value="ECO:0007669"/>
    <property type="project" value="UniProtKB-SubCell"/>
</dbReference>
<dbReference type="GO" id="GO:0051082">
    <property type="term" value="F:unfolded protein binding"/>
    <property type="evidence" value="ECO:0007669"/>
    <property type="project" value="TreeGrafter"/>
</dbReference>
<dbReference type="NCBIfam" id="NF001531">
    <property type="entry name" value="PRK00364.2-2"/>
    <property type="match status" value="1"/>
</dbReference>
<protein>
    <recommendedName>
        <fullName evidence="3">Co-chaperonin GroES</fullName>
    </recommendedName>
    <alternativeName>
        <fullName evidence="3">10 kDa chaperonin</fullName>
    </alternativeName>
    <alternativeName>
        <fullName evidence="3">Chaperonin-10</fullName>
        <shortName evidence="3">Cpn10</shortName>
    </alternativeName>
</protein>
<dbReference type="PRINTS" id="PR00297">
    <property type="entry name" value="CHAPERONIN10"/>
</dbReference>
<dbReference type="CDD" id="cd00320">
    <property type="entry name" value="cpn10"/>
    <property type="match status" value="1"/>
</dbReference>
<dbReference type="GO" id="GO:0046872">
    <property type="term" value="F:metal ion binding"/>
    <property type="evidence" value="ECO:0007669"/>
    <property type="project" value="TreeGrafter"/>
</dbReference>
<dbReference type="HAMAP" id="MF_00580">
    <property type="entry name" value="CH10"/>
    <property type="match status" value="1"/>
</dbReference>
<keyword evidence="6" id="KW-1185">Reference proteome</keyword>
<organism evidence="5 6">
    <name type="scientific">Bythopirellula goksoeyrii</name>
    <dbReference type="NCBI Taxonomy" id="1400387"/>
    <lineage>
        <taxon>Bacteria</taxon>
        <taxon>Pseudomonadati</taxon>
        <taxon>Planctomycetota</taxon>
        <taxon>Planctomycetia</taxon>
        <taxon>Pirellulales</taxon>
        <taxon>Lacipirellulaceae</taxon>
        <taxon>Bythopirellula</taxon>
    </lineage>
</organism>
<dbReference type="SMART" id="SM00883">
    <property type="entry name" value="Cpn10"/>
    <property type="match status" value="1"/>
</dbReference>
<dbReference type="FunFam" id="2.30.33.40:FF:000001">
    <property type="entry name" value="10 kDa chaperonin"/>
    <property type="match status" value="1"/>
</dbReference>
<dbReference type="RefSeq" id="WP_148076103.1">
    <property type="nucleotide sequence ID" value="NZ_CP042913.1"/>
</dbReference>
<evidence type="ECO:0000313" key="6">
    <source>
        <dbReference type="Proteomes" id="UP000323917"/>
    </source>
</evidence>
<dbReference type="InterPro" id="IPR011032">
    <property type="entry name" value="GroES-like_sf"/>
</dbReference>
<name>A0A5B9QLQ8_9BACT</name>
<dbReference type="GO" id="GO:0005524">
    <property type="term" value="F:ATP binding"/>
    <property type="evidence" value="ECO:0007669"/>
    <property type="project" value="InterPro"/>
</dbReference>
<dbReference type="PANTHER" id="PTHR10772">
    <property type="entry name" value="10 KDA HEAT SHOCK PROTEIN"/>
    <property type="match status" value="1"/>
</dbReference>
<dbReference type="EMBL" id="CP042913">
    <property type="protein sequence ID" value="QEG37936.1"/>
    <property type="molecule type" value="Genomic_DNA"/>
</dbReference>
<dbReference type="Gene3D" id="2.30.33.40">
    <property type="entry name" value="GroES chaperonin"/>
    <property type="match status" value="1"/>
</dbReference>
<evidence type="ECO:0000256" key="3">
    <source>
        <dbReference type="HAMAP-Rule" id="MF_00580"/>
    </source>
</evidence>